<sequence length="280" mass="31774">MSKSKKPSVDEPAVSIVDIEPLRIEESDEPPLDVDGRVKGTVAMSRALVNSQQGLSLNEKRVMMAALRCIDSKKSPYLHGRSNGYVSVRVRADEFAALAALAPRSGEKQATAAYEGLKEGCASLQKRTLTYMDGPRKVTLNWVWKAVYHEGEGWAEISFSPDLTPHIFMLQRRFVSYQLEFARGLQSLYSWRLLELLMRERDRGRLLITLDDFRSVLEIPETYRFADIKRRVIETAVNELNTKADLIISWKPVKLGRAVNSLDFQFVQNPQSRLELDDAA</sequence>
<evidence type="ECO:0000313" key="4">
    <source>
        <dbReference type="Proteomes" id="UP000187012"/>
    </source>
</evidence>
<dbReference type="Gene3D" id="1.10.10.10">
    <property type="entry name" value="Winged helix-like DNA-binding domain superfamily/Winged helix DNA-binding domain"/>
    <property type="match status" value="2"/>
</dbReference>
<comment type="similarity">
    <text evidence="1">Belongs to the initiator RepB protein family.</text>
</comment>
<name>A0A1N7RIC0_9BURK</name>
<dbReference type="Pfam" id="PF21205">
    <property type="entry name" value="Rep3_C"/>
    <property type="match status" value="1"/>
</dbReference>
<dbReference type="STRING" id="1247936.BN2475_10016"/>
<keyword evidence="4" id="KW-1185">Reference proteome</keyword>
<organism evidence="3 4">
    <name type="scientific">Paraburkholderia ribeironis</name>
    <dbReference type="NCBI Taxonomy" id="1247936"/>
    <lineage>
        <taxon>Bacteria</taxon>
        <taxon>Pseudomonadati</taxon>
        <taxon>Pseudomonadota</taxon>
        <taxon>Betaproteobacteria</taxon>
        <taxon>Burkholderiales</taxon>
        <taxon>Burkholderiaceae</taxon>
        <taxon>Paraburkholderia</taxon>
    </lineage>
</organism>
<dbReference type="OrthoDB" id="9122127at2"/>
<dbReference type="GO" id="GO:0003887">
    <property type="term" value="F:DNA-directed DNA polymerase activity"/>
    <property type="evidence" value="ECO:0007669"/>
    <property type="project" value="InterPro"/>
</dbReference>
<proteinExistence type="inferred from homology"/>
<dbReference type="EMBL" id="CYGX02000001">
    <property type="protein sequence ID" value="SIT34860.1"/>
    <property type="molecule type" value="Genomic_DNA"/>
</dbReference>
<evidence type="ECO:0000313" key="3">
    <source>
        <dbReference type="EMBL" id="SIT34860.1"/>
    </source>
</evidence>
<protein>
    <submittedName>
        <fullName evidence="3">Initiator RepB protein</fullName>
    </submittedName>
</protein>
<evidence type="ECO:0000259" key="2">
    <source>
        <dbReference type="Pfam" id="PF01051"/>
    </source>
</evidence>
<dbReference type="InterPro" id="IPR036390">
    <property type="entry name" value="WH_DNA-bd_sf"/>
</dbReference>
<dbReference type="GO" id="GO:0006270">
    <property type="term" value="P:DNA replication initiation"/>
    <property type="evidence" value="ECO:0007669"/>
    <property type="project" value="InterPro"/>
</dbReference>
<dbReference type="InterPro" id="IPR000525">
    <property type="entry name" value="Initiator_Rep_WH1"/>
</dbReference>
<dbReference type="InterPro" id="IPR036388">
    <property type="entry name" value="WH-like_DNA-bd_sf"/>
</dbReference>
<reference evidence="3 4" key="1">
    <citation type="submission" date="2016-12" db="EMBL/GenBank/DDBJ databases">
        <authorList>
            <person name="Song W.-J."/>
            <person name="Kurnit D.M."/>
        </authorList>
    </citation>
    <scope>NUCLEOTIDE SEQUENCE [LARGE SCALE GENOMIC DNA]</scope>
    <source>
        <strain evidence="3 4">STM7296</strain>
    </source>
</reference>
<gene>
    <name evidence="3" type="ORF">BN2475_10016</name>
</gene>
<dbReference type="SUPFAM" id="SSF46785">
    <property type="entry name" value="Winged helix' DNA-binding domain"/>
    <property type="match status" value="2"/>
</dbReference>
<dbReference type="Proteomes" id="UP000187012">
    <property type="component" value="Unassembled WGS sequence"/>
</dbReference>
<dbReference type="RefSeq" id="WP_094777542.1">
    <property type="nucleotide sequence ID" value="NZ_CYGX02000001.1"/>
</dbReference>
<evidence type="ECO:0000256" key="1">
    <source>
        <dbReference type="ARBA" id="ARBA00038283"/>
    </source>
</evidence>
<feature type="domain" description="Initiator Rep protein WH1" evidence="2">
    <location>
        <begin position="42"/>
        <end position="198"/>
    </location>
</feature>
<dbReference type="Pfam" id="PF01051">
    <property type="entry name" value="Rep3_N"/>
    <property type="match status" value="1"/>
</dbReference>
<dbReference type="AlphaFoldDB" id="A0A1N7RIC0"/>
<accession>A0A1N7RIC0</accession>